<evidence type="ECO:0008006" key="3">
    <source>
        <dbReference type="Google" id="ProtNLM"/>
    </source>
</evidence>
<dbReference type="Proteomes" id="UP000500857">
    <property type="component" value="Chromosome"/>
</dbReference>
<evidence type="ECO:0000313" key="1">
    <source>
        <dbReference type="EMBL" id="QIZ73187.1"/>
    </source>
</evidence>
<gene>
    <name evidence="1" type="ORF">HCG48_23430</name>
</gene>
<organism evidence="1 2">
    <name type="scientific">Oxynema aestuarii AP17</name>
    <dbReference type="NCBI Taxonomy" id="2064643"/>
    <lineage>
        <taxon>Bacteria</taxon>
        <taxon>Bacillati</taxon>
        <taxon>Cyanobacteriota</taxon>
        <taxon>Cyanophyceae</taxon>
        <taxon>Oscillatoriophycideae</taxon>
        <taxon>Oscillatoriales</taxon>
        <taxon>Oscillatoriaceae</taxon>
        <taxon>Oxynema</taxon>
        <taxon>Oxynema aestuarii</taxon>
    </lineage>
</organism>
<protein>
    <recommendedName>
        <fullName evidence="3">GNAT family N-acetyltransferase</fullName>
    </recommendedName>
</protein>
<proteinExistence type="predicted"/>
<sequence length="250" mass="29654">MNKLTDRVIFKSDFCEAQCRQMYDLYQNYYGGTNWSLFREDLARKHCAILLLDRSQVLRGFTTLEIIDFEWENQPRRALFSGDTIIDRPYWGEQILPLAWCRLAGQIKAELPQLPLYWFLIVKGYRTYRYLPVFAKSFYPTWRSPTPDAMRDLMDYLAILKFGDNYRRETGLVQFPASRGHLSGIWAEIKPGYRQKPDVRYFLERNPNYDRGDELVCLMELTEENMRSHAKRGFLEGMKSADPYLKTSVF</sequence>
<accession>A0A6H1U494</accession>
<reference evidence="1 2" key="1">
    <citation type="submission" date="2020-04" db="EMBL/GenBank/DDBJ databases">
        <authorList>
            <person name="Basu S."/>
            <person name="Maruthanayagam V."/>
            <person name="Chakraborty S."/>
            <person name="Pramanik A."/>
            <person name="Mukherjee J."/>
            <person name="Brink B."/>
        </authorList>
    </citation>
    <scope>NUCLEOTIDE SEQUENCE [LARGE SCALE GENOMIC DNA]</scope>
    <source>
        <strain evidence="1 2">AP17</strain>
    </source>
</reference>
<dbReference type="EMBL" id="CP051167">
    <property type="protein sequence ID" value="QIZ73187.1"/>
    <property type="molecule type" value="Genomic_DNA"/>
</dbReference>
<evidence type="ECO:0000313" key="2">
    <source>
        <dbReference type="Proteomes" id="UP000500857"/>
    </source>
</evidence>
<keyword evidence="2" id="KW-1185">Reference proteome</keyword>
<dbReference type="AlphaFoldDB" id="A0A6H1U494"/>
<dbReference type="RefSeq" id="WP_168571333.1">
    <property type="nucleotide sequence ID" value="NZ_CP051167.1"/>
</dbReference>
<name>A0A6H1U494_9CYAN</name>
<dbReference type="KEGG" id="oxy:HCG48_23430"/>